<sequence length="759" mass="78746">MAREFPLWVIVVLPWLGALGCLLTAWPGARLLGSERARMLAHYLGLGASALAMLFTLQAIQLLLAPEDPRALAHTPLVDVIEPLIIGDVRIDSTLIADRLSSSAALLLLVVFVLARMFVPGPAGQRALGLEALPQRSPDAPPESPEQLAEQLAATAGGLRRLALLGLLEGAALLFVLASDIGLAAFGWAPLGIGAVVAVAREVGDERRASAATRVLALGLGADLVLGAAAIALVVSGIGLAHNNLWAPLTGDHLYAAAIPGLSFADLIALLLLGAAFARLSSLAWAGNSLAEALLDAVLIPVPAVYLLLRYLRVLSYAPSVLAGLLVVGMVVALAAAAIALVRPERGHAKHRARAGSEVGLSGTGLAWVGVLMMALGVGAWRTAALLLLAHALGRLGLRLALLIADGTQLPSWSARIGRILGLAVAGVAPGLGFVVFAQTLVDLVTRDSLLGPGFGWLAGGVMLLVVFMHAAGIARIWYQSLNRQPGADAHELEDDEDGLDFAPLVVLVVALIGLGVVVLGSWFGVSDSPLVWLDKVLPLAGGHESAPTGLRESMRDGIEVARPWVAGGAVIVALVTGFAWMWTRERFLRAHGGELSSYAGALESALRWPRNLAGSCGLALSGLTELAARGIGRGVFEEGPRVARSLARDMGASIAPRLRGLAPSGGRQALLSILLGFALVLGWLYAKPEVSSALPADNYGFGGLRPRLIRAGGEEATAKPSASEQPVAEPETPVLPAAQPRQDGAEPPPLPTPPELQR</sequence>
<feature type="transmembrane region" description="Helical" evidence="2">
    <location>
        <begin position="321"/>
        <end position="342"/>
    </location>
</feature>
<feature type="transmembrane region" description="Helical" evidence="2">
    <location>
        <begin position="6"/>
        <end position="28"/>
    </location>
</feature>
<evidence type="ECO:0000313" key="4">
    <source>
        <dbReference type="Proteomes" id="UP000238823"/>
    </source>
</evidence>
<evidence type="ECO:0008006" key="5">
    <source>
        <dbReference type="Google" id="ProtNLM"/>
    </source>
</evidence>
<proteinExistence type="predicted"/>
<keyword evidence="2" id="KW-1133">Transmembrane helix</keyword>
<feature type="compositionally biased region" description="Pro residues" evidence="1">
    <location>
        <begin position="747"/>
        <end position="759"/>
    </location>
</feature>
<feature type="transmembrane region" description="Helical" evidence="2">
    <location>
        <begin position="417"/>
        <end position="442"/>
    </location>
</feature>
<dbReference type="RefSeq" id="WP_106093427.1">
    <property type="nucleotide sequence ID" value="NZ_PVNL01000125.1"/>
</dbReference>
<evidence type="ECO:0000256" key="1">
    <source>
        <dbReference type="SAM" id="MobiDB-lite"/>
    </source>
</evidence>
<keyword evidence="2" id="KW-0812">Transmembrane</keyword>
<reference evidence="3 4" key="1">
    <citation type="submission" date="2018-03" db="EMBL/GenBank/DDBJ databases">
        <title>Draft Genome Sequences of the Obligatory Marine Myxobacteria Enhygromyxa salina SWB007.</title>
        <authorList>
            <person name="Poehlein A."/>
            <person name="Moghaddam J.A."/>
            <person name="Harms H."/>
            <person name="Alanjari M."/>
            <person name="Koenig G.M."/>
            <person name="Daniel R."/>
            <person name="Schaeberle T.F."/>
        </authorList>
    </citation>
    <scope>NUCLEOTIDE SEQUENCE [LARGE SCALE GENOMIC DNA]</scope>
    <source>
        <strain evidence="3 4">SWB007</strain>
    </source>
</reference>
<dbReference type="EMBL" id="PVNL01000125">
    <property type="protein sequence ID" value="PRP98328.1"/>
    <property type="molecule type" value="Genomic_DNA"/>
</dbReference>
<evidence type="ECO:0000256" key="2">
    <source>
        <dbReference type="SAM" id="Phobius"/>
    </source>
</evidence>
<evidence type="ECO:0000313" key="3">
    <source>
        <dbReference type="EMBL" id="PRP98328.1"/>
    </source>
</evidence>
<gene>
    <name evidence="3" type="ORF">ENSA7_65890</name>
</gene>
<feature type="transmembrane region" description="Helical" evidence="2">
    <location>
        <begin position="670"/>
        <end position="687"/>
    </location>
</feature>
<feature type="transmembrane region" description="Helical" evidence="2">
    <location>
        <begin position="185"/>
        <end position="203"/>
    </location>
</feature>
<comment type="caution">
    <text evidence="3">The sequence shown here is derived from an EMBL/GenBank/DDBJ whole genome shotgun (WGS) entry which is preliminary data.</text>
</comment>
<feature type="transmembrane region" description="Helical" evidence="2">
    <location>
        <begin position="500"/>
        <end position="524"/>
    </location>
</feature>
<feature type="transmembrane region" description="Helical" evidence="2">
    <location>
        <begin position="363"/>
        <end position="381"/>
    </location>
</feature>
<keyword evidence="2" id="KW-0472">Membrane</keyword>
<name>A0A2S9XZN4_9BACT</name>
<protein>
    <recommendedName>
        <fullName evidence="5">NADH:quinone oxidoreductase/Mrp antiporter membrane subunit domain-containing protein</fullName>
    </recommendedName>
</protein>
<feature type="transmembrane region" description="Helical" evidence="2">
    <location>
        <begin position="100"/>
        <end position="119"/>
    </location>
</feature>
<feature type="region of interest" description="Disordered" evidence="1">
    <location>
        <begin position="713"/>
        <end position="759"/>
    </location>
</feature>
<feature type="transmembrane region" description="Helical" evidence="2">
    <location>
        <begin position="565"/>
        <end position="583"/>
    </location>
</feature>
<dbReference type="OrthoDB" id="5498559at2"/>
<feature type="transmembrane region" description="Helical" evidence="2">
    <location>
        <begin position="290"/>
        <end position="309"/>
    </location>
</feature>
<dbReference type="Proteomes" id="UP000238823">
    <property type="component" value="Unassembled WGS sequence"/>
</dbReference>
<dbReference type="PROSITE" id="PS51257">
    <property type="entry name" value="PROKAR_LIPOPROTEIN"/>
    <property type="match status" value="1"/>
</dbReference>
<organism evidence="3 4">
    <name type="scientific">Enhygromyxa salina</name>
    <dbReference type="NCBI Taxonomy" id="215803"/>
    <lineage>
        <taxon>Bacteria</taxon>
        <taxon>Pseudomonadati</taxon>
        <taxon>Myxococcota</taxon>
        <taxon>Polyangia</taxon>
        <taxon>Nannocystales</taxon>
        <taxon>Nannocystaceae</taxon>
        <taxon>Enhygromyxa</taxon>
    </lineage>
</organism>
<accession>A0A2S9XZN4</accession>
<feature type="transmembrane region" description="Helical" evidence="2">
    <location>
        <begin position="254"/>
        <end position="278"/>
    </location>
</feature>
<feature type="transmembrane region" description="Helical" evidence="2">
    <location>
        <begin position="215"/>
        <end position="242"/>
    </location>
</feature>
<dbReference type="AlphaFoldDB" id="A0A2S9XZN4"/>
<feature type="transmembrane region" description="Helical" evidence="2">
    <location>
        <begin position="40"/>
        <end position="64"/>
    </location>
</feature>
<feature type="transmembrane region" description="Helical" evidence="2">
    <location>
        <begin position="454"/>
        <end position="479"/>
    </location>
</feature>
<feature type="transmembrane region" description="Helical" evidence="2">
    <location>
        <begin position="387"/>
        <end position="405"/>
    </location>
</feature>